<sequence>MTNKYLSSLLRRFGAAIALLPFSVIAWGQTADLQIVKSGPASATGGGAFTYTLILDNNGPNAANNASFLDTLPAGVVNVSASCIAATNGATCPASIVANNASVSGTLPTFPSLGKVTIQIQGNFATSGPSSLTNTAAVSTPSGVTDPMPDSNSSSVSTAMNYGADLVVTKSQSSDTFVSGQTVTYVMTLSNNGPAAANGTRIEDFPYGNGGTSAASVNATYSFVGCTAINGAACPDNSAFQNYTGEVRNAGYLFNTTVPALPSGGAITITYTMVATAPIACGLSAGQLQNVFQTRELPSGVIDSDPSNNRAEVAQAVAATPVCPQADLEVTKTQSSDVFVPGQPVTYTMTLTNNGPTAADGTRMEDFPYGYGGTAAANVNATYSFVSCAATNGAACPDVSAFQNYTGLVGSAGYLFNTTVPSLPSGGAITITYTMVANAPLQCGLPSGPLQNVFQVRGLPAGVTDPDPYNNRAEVEQAVGATADCPQADLVAIKTQSSDTFVAGQTVTYRMTLTNNGPAAADGAFILDYPYAYNAGVQLNAVYSFAGCTASNGAVCPDNSTFQNYTGQVGGAGYLFQTNVPTLPSGGAITITYTMVANMTSACSSANGTIQNVFRASAPAGVTDPERSNNETLVEQPFVCADISTNKTVAPVTVQSGDAVTYTVSVVNAGPADVSNVTFSDPLPNGFIYGSATCAVEIAPGTCGAVNYDSASRTLSSVISAIGNGGQVRFTIVGSAGNVPGTYPNVAYAAAPSGVVDPVASSNSSSVNLQIFNTSAPLTVSKSITGLPLSGLPAPLTFSGTVTCGAQAPQNWSAMVEAGSTSANSAVLSFFDGDACTVTESPPPAAPAGYVWVGTPVISPSPTAILASAPVAVRVTNTLQRQTSSLDLSQLFNGPADAIAQINGVFNFSLNCGVDGTFPLTITVTNGVSTPAVFNSLPAAASCTATETGVMPPAPGGYIWGASTYQNNPAVTIANGLVSIIVTTPLTAANSDGSAAAPVPSLNNHMLVLMTLLVFGFGLFHVRSRRP</sequence>
<keyword evidence="6" id="KW-1185">Reference proteome</keyword>
<dbReference type="NCBIfam" id="TIGR01451">
    <property type="entry name" value="B_ant_repeat"/>
    <property type="match status" value="5"/>
</dbReference>
<gene>
    <name evidence="5" type="ORF">HNP33_004197</name>
</gene>
<feature type="compositionally biased region" description="Polar residues" evidence="1">
    <location>
        <begin position="131"/>
        <end position="143"/>
    </location>
</feature>
<organism evidence="5 6">
    <name type="scientific">Comamonas odontotermitis</name>
    <dbReference type="NCBI Taxonomy" id="379895"/>
    <lineage>
        <taxon>Bacteria</taxon>
        <taxon>Pseudomonadati</taxon>
        <taxon>Pseudomonadota</taxon>
        <taxon>Betaproteobacteria</taxon>
        <taxon>Burkholderiales</taxon>
        <taxon>Comamonadaceae</taxon>
        <taxon>Comamonas</taxon>
    </lineage>
</organism>
<feature type="domain" description="DUF11" evidence="3">
    <location>
        <begin position="489"/>
        <end position="632"/>
    </location>
</feature>
<feature type="domain" description="DUF11" evidence="3">
    <location>
        <begin position="32"/>
        <end position="157"/>
    </location>
</feature>
<feature type="transmembrane region" description="Helical" evidence="2">
    <location>
        <begin position="1005"/>
        <end position="1022"/>
    </location>
</feature>
<dbReference type="Pfam" id="PF01345">
    <property type="entry name" value="DUF11"/>
    <property type="match status" value="5"/>
</dbReference>
<dbReference type="RefSeq" id="WP_184711722.1">
    <property type="nucleotide sequence ID" value="NZ_JACHKZ010000052.1"/>
</dbReference>
<dbReference type="InterPro" id="IPR001434">
    <property type="entry name" value="OmcB-like_DUF11"/>
</dbReference>
<feature type="domain" description="DUF11" evidence="3">
    <location>
        <begin position="327"/>
        <end position="475"/>
    </location>
</feature>
<evidence type="ECO:0000313" key="6">
    <source>
        <dbReference type="Proteomes" id="UP000562492"/>
    </source>
</evidence>
<proteinExistence type="predicted"/>
<feature type="domain" description="DUF5979" evidence="4">
    <location>
        <begin position="778"/>
        <end position="878"/>
    </location>
</feature>
<dbReference type="InterPro" id="IPR047589">
    <property type="entry name" value="DUF11_rpt"/>
</dbReference>
<dbReference type="InterPro" id="IPR051172">
    <property type="entry name" value="Chlamydia_OmcB"/>
</dbReference>
<dbReference type="PANTHER" id="PTHR34819:SF3">
    <property type="entry name" value="CELL SURFACE PROTEIN"/>
    <property type="match status" value="1"/>
</dbReference>
<dbReference type="Proteomes" id="UP000562492">
    <property type="component" value="Unassembled WGS sequence"/>
</dbReference>
<dbReference type="Gene3D" id="2.60.40.10">
    <property type="entry name" value="Immunoglobulins"/>
    <property type="match status" value="2"/>
</dbReference>
<feature type="domain" description="DUF5979" evidence="4">
    <location>
        <begin position="892"/>
        <end position="980"/>
    </location>
</feature>
<keyword evidence="2" id="KW-0472">Membrane</keyword>
<dbReference type="Pfam" id="PF19407">
    <property type="entry name" value="DUF5979"/>
    <property type="match status" value="2"/>
</dbReference>
<evidence type="ECO:0000256" key="2">
    <source>
        <dbReference type="SAM" id="Phobius"/>
    </source>
</evidence>
<keyword evidence="2" id="KW-1133">Transmembrane helix</keyword>
<dbReference type="InterPro" id="IPR046022">
    <property type="entry name" value="DUF5979"/>
</dbReference>
<evidence type="ECO:0000313" key="5">
    <source>
        <dbReference type="EMBL" id="MBB6580071.1"/>
    </source>
</evidence>
<keyword evidence="2" id="KW-0812">Transmembrane</keyword>
<feature type="domain" description="DUF11" evidence="3">
    <location>
        <begin position="165"/>
        <end position="313"/>
    </location>
</feature>
<evidence type="ECO:0000256" key="1">
    <source>
        <dbReference type="SAM" id="MobiDB-lite"/>
    </source>
</evidence>
<dbReference type="EMBL" id="JACHKZ010000052">
    <property type="protein sequence ID" value="MBB6580071.1"/>
    <property type="molecule type" value="Genomic_DNA"/>
</dbReference>
<feature type="region of interest" description="Disordered" evidence="1">
    <location>
        <begin position="131"/>
        <end position="155"/>
    </location>
</feature>
<evidence type="ECO:0000259" key="3">
    <source>
        <dbReference type="Pfam" id="PF01345"/>
    </source>
</evidence>
<comment type="caution">
    <text evidence="5">The sequence shown here is derived from an EMBL/GenBank/DDBJ whole genome shotgun (WGS) entry which is preliminary data.</text>
</comment>
<feature type="domain" description="DUF11" evidence="3">
    <location>
        <begin position="642"/>
        <end position="768"/>
    </location>
</feature>
<dbReference type="InterPro" id="IPR013783">
    <property type="entry name" value="Ig-like_fold"/>
</dbReference>
<reference evidence="5 6" key="1">
    <citation type="submission" date="2020-08" db="EMBL/GenBank/DDBJ databases">
        <title>Functional genomics of gut bacteria from endangered species of beetles.</title>
        <authorList>
            <person name="Carlos-Shanley C."/>
        </authorList>
    </citation>
    <scope>NUCLEOTIDE SEQUENCE [LARGE SCALE GENOMIC DNA]</scope>
    <source>
        <strain evidence="5 6">S00124</strain>
    </source>
</reference>
<dbReference type="PANTHER" id="PTHR34819">
    <property type="entry name" value="LARGE CYSTEINE-RICH PERIPLASMIC PROTEIN OMCB"/>
    <property type="match status" value="1"/>
</dbReference>
<protein>
    <submittedName>
        <fullName evidence="5">Repeat protein (TIGR01451 family)</fullName>
    </submittedName>
</protein>
<name>A0ABR6RLL8_9BURK</name>
<evidence type="ECO:0000259" key="4">
    <source>
        <dbReference type="Pfam" id="PF19407"/>
    </source>
</evidence>
<accession>A0ABR6RLL8</accession>